<keyword evidence="3" id="KW-1185">Reference proteome</keyword>
<proteinExistence type="predicted"/>
<evidence type="ECO:0008006" key="4">
    <source>
        <dbReference type="Google" id="ProtNLM"/>
    </source>
</evidence>
<evidence type="ECO:0000313" key="3">
    <source>
        <dbReference type="Proteomes" id="UP000815677"/>
    </source>
</evidence>
<feature type="region of interest" description="Disordered" evidence="1">
    <location>
        <begin position="295"/>
        <end position="401"/>
    </location>
</feature>
<sequence length="506" mass="56650">MVDPRKGPMQYTHLSASERRDMPLTDNPNTTPFQSHQSLGQALGPPQHMYSRPPDNYHPIPTQSPPTQQLAYSVPAQIAGPSAPKRKPPQQQPDGLLNGPLSKRQRPADDSGSVAGPSTAAAAATPTEYDDSAGAGAKHWSDDEKTLLFQWLMGPTNDDHWNSLRATKNSCLRECAVEVFGNKKTYQALKGCYERNFNIFKQIYVFENYHQQAGTGPHPTSPSETDRIREYERRLALAKRAGCEVGNISARVIDHWHRIGWYDLFHRRYDAELAEAAAENAQGRWHGDPAAAMRIRGQQQHHHHHNMPDDNDVDDDQTLDYDSPHPMNTHPPPPPIPPQTPLHHNPHLTFISPHQTLRESQTPQTSSTAPTGHSPSPIAPPMQTPIPPAIVPLAASSGSSEPTVVNVSLTQGMISAYMQFLQMQTQTGKQKLEFLRRRDEREEKESSSRRETEKSRAEREKAEFEHNKQIALLKARGDRAVEVLNSPMMDPALKQAAAEYLRKTFE</sequence>
<reference evidence="2" key="1">
    <citation type="submission" date="2014-09" db="EMBL/GenBank/DDBJ databases">
        <title>Genome sequence of the luminous mushroom Mycena chlorophos for searching fungal bioluminescence genes.</title>
        <authorList>
            <person name="Tanaka Y."/>
            <person name="Kasuga D."/>
            <person name="Oba Y."/>
            <person name="Hase S."/>
            <person name="Sato K."/>
            <person name="Oba Y."/>
            <person name="Sakakibara Y."/>
        </authorList>
    </citation>
    <scope>NUCLEOTIDE SEQUENCE</scope>
</reference>
<protein>
    <recommendedName>
        <fullName evidence="4">Myb-like domain-containing protein</fullName>
    </recommendedName>
</protein>
<feature type="compositionally biased region" description="Pro residues" evidence="1">
    <location>
        <begin position="329"/>
        <end position="340"/>
    </location>
</feature>
<feature type="compositionally biased region" description="Low complexity" evidence="1">
    <location>
        <begin position="360"/>
        <end position="371"/>
    </location>
</feature>
<dbReference type="EMBL" id="DF849967">
    <property type="protein sequence ID" value="GAT60971.1"/>
    <property type="molecule type" value="Genomic_DNA"/>
</dbReference>
<evidence type="ECO:0000256" key="1">
    <source>
        <dbReference type="SAM" id="MobiDB-lite"/>
    </source>
</evidence>
<gene>
    <name evidence="2" type="ORF">MCHLO_17048</name>
</gene>
<evidence type="ECO:0000313" key="2">
    <source>
        <dbReference type="EMBL" id="GAT60971.1"/>
    </source>
</evidence>
<name>A0ABQ0MFC0_MYCCL</name>
<dbReference type="Proteomes" id="UP000815677">
    <property type="component" value="Unassembled WGS sequence"/>
</dbReference>
<feature type="compositionally biased region" description="Acidic residues" evidence="1">
    <location>
        <begin position="309"/>
        <end position="319"/>
    </location>
</feature>
<feature type="region of interest" description="Disordered" evidence="1">
    <location>
        <begin position="1"/>
        <end position="138"/>
    </location>
</feature>
<accession>A0ABQ0MFC0</accession>
<feature type="region of interest" description="Disordered" evidence="1">
    <location>
        <begin position="437"/>
        <end position="463"/>
    </location>
</feature>
<feature type="compositionally biased region" description="Polar residues" evidence="1">
    <location>
        <begin position="26"/>
        <end position="40"/>
    </location>
</feature>
<feature type="compositionally biased region" description="Low complexity" evidence="1">
    <location>
        <begin position="111"/>
        <end position="127"/>
    </location>
</feature>
<feature type="compositionally biased region" description="Pro residues" evidence="1">
    <location>
        <begin position="377"/>
        <end position="390"/>
    </location>
</feature>
<organism evidence="2 3">
    <name type="scientific">Mycena chlorophos</name>
    <name type="common">Agaric fungus</name>
    <name type="synonym">Agaricus chlorophos</name>
    <dbReference type="NCBI Taxonomy" id="658473"/>
    <lineage>
        <taxon>Eukaryota</taxon>
        <taxon>Fungi</taxon>
        <taxon>Dikarya</taxon>
        <taxon>Basidiomycota</taxon>
        <taxon>Agaricomycotina</taxon>
        <taxon>Agaricomycetes</taxon>
        <taxon>Agaricomycetidae</taxon>
        <taxon>Agaricales</taxon>
        <taxon>Marasmiineae</taxon>
        <taxon>Mycenaceae</taxon>
        <taxon>Mycena</taxon>
    </lineage>
</organism>